<dbReference type="AlphaFoldDB" id="A0A061DR30"/>
<name>A0A061DR30_THECC</name>
<sequence>MMERKGERYDWQGADAPCQAPLSPARREKFASGRLVELAPGCPGTRQYWSAPSKAQKSGGVKAWECLLPVGGVFAAGRRREIWAGLPSVGGATAWLFAAGERSSSWSVSRRWVMI</sequence>
<proteinExistence type="predicted"/>
<keyword evidence="2" id="KW-1185">Reference proteome</keyword>
<dbReference type="Proteomes" id="UP000026915">
    <property type="component" value="Chromosome 1"/>
</dbReference>
<dbReference type="InParanoid" id="A0A061DR30"/>
<reference evidence="1 2" key="1">
    <citation type="journal article" date="2013" name="Genome Biol.">
        <title>The genome sequence of the most widely cultivated cacao type and its use to identify candidate genes regulating pod color.</title>
        <authorList>
            <person name="Motamayor J.C."/>
            <person name="Mockaitis K."/>
            <person name="Schmutz J."/>
            <person name="Haiminen N."/>
            <person name="Iii D.L."/>
            <person name="Cornejo O."/>
            <person name="Findley S.D."/>
            <person name="Zheng P."/>
            <person name="Utro F."/>
            <person name="Royaert S."/>
            <person name="Saski C."/>
            <person name="Jenkins J."/>
            <person name="Podicheti R."/>
            <person name="Zhao M."/>
            <person name="Scheffler B.E."/>
            <person name="Stack J.C."/>
            <person name="Feltus F.A."/>
            <person name="Mustiga G.M."/>
            <person name="Amores F."/>
            <person name="Phillips W."/>
            <person name="Marelli J.P."/>
            <person name="May G.D."/>
            <person name="Shapiro H."/>
            <person name="Ma J."/>
            <person name="Bustamante C.D."/>
            <person name="Schnell R.J."/>
            <person name="Main D."/>
            <person name="Gilbert D."/>
            <person name="Parida L."/>
            <person name="Kuhn D.N."/>
        </authorList>
    </citation>
    <scope>NUCLEOTIDE SEQUENCE [LARGE SCALE GENOMIC DNA]</scope>
    <source>
        <strain evidence="2">cv. Matina 1-6</strain>
    </source>
</reference>
<protein>
    <submittedName>
        <fullName evidence="1">Uncharacterized protein</fullName>
    </submittedName>
</protein>
<accession>A0A061DR30</accession>
<evidence type="ECO:0000313" key="1">
    <source>
        <dbReference type="EMBL" id="EOX92418.1"/>
    </source>
</evidence>
<dbReference type="EMBL" id="CM001879">
    <property type="protein sequence ID" value="EOX92418.1"/>
    <property type="molecule type" value="Genomic_DNA"/>
</dbReference>
<dbReference type="HOGENOM" id="CLU_2113356_0_0_1"/>
<dbReference type="Gramene" id="EOX92418">
    <property type="protein sequence ID" value="EOX92418"/>
    <property type="gene ID" value="TCM_001372"/>
</dbReference>
<evidence type="ECO:0000313" key="2">
    <source>
        <dbReference type="Proteomes" id="UP000026915"/>
    </source>
</evidence>
<gene>
    <name evidence="1" type="ORF">TCM_001372</name>
</gene>
<organism evidence="1 2">
    <name type="scientific">Theobroma cacao</name>
    <name type="common">Cacao</name>
    <name type="synonym">Cocoa</name>
    <dbReference type="NCBI Taxonomy" id="3641"/>
    <lineage>
        <taxon>Eukaryota</taxon>
        <taxon>Viridiplantae</taxon>
        <taxon>Streptophyta</taxon>
        <taxon>Embryophyta</taxon>
        <taxon>Tracheophyta</taxon>
        <taxon>Spermatophyta</taxon>
        <taxon>Magnoliopsida</taxon>
        <taxon>eudicotyledons</taxon>
        <taxon>Gunneridae</taxon>
        <taxon>Pentapetalae</taxon>
        <taxon>rosids</taxon>
        <taxon>malvids</taxon>
        <taxon>Malvales</taxon>
        <taxon>Malvaceae</taxon>
        <taxon>Byttnerioideae</taxon>
        <taxon>Theobroma</taxon>
    </lineage>
</organism>